<keyword evidence="3 5" id="KW-0378">Hydrolase</keyword>
<dbReference type="HAMAP" id="MF_00527">
    <property type="entry name" value="3MGH"/>
    <property type="match status" value="1"/>
</dbReference>
<dbReference type="RefSeq" id="WP_073002168.1">
    <property type="nucleotide sequence ID" value="NZ_FQUM01000005.1"/>
</dbReference>
<keyword evidence="7" id="KW-1185">Reference proteome</keyword>
<dbReference type="CDD" id="cd00540">
    <property type="entry name" value="AAG"/>
    <property type="match status" value="1"/>
</dbReference>
<organism evidence="6 7">
    <name type="scientific">Mariniphaga anaerophila</name>
    <dbReference type="NCBI Taxonomy" id="1484053"/>
    <lineage>
        <taxon>Bacteria</taxon>
        <taxon>Pseudomonadati</taxon>
        <taxon>Bacteroidota</taxon>
        <taxon>Bacteroidia</taxon>
        <taxon>Marinilabiliales</taxon>
        <taxon>Prolixibacteraceae</taxon>
        <taxon>Mariniphaga</taxon>
    </lineage>
</organism>
<dbReference type="InterPro" id="IPR003180">
    <property type="entry name" value="MPG"/>
</dbReference>
<dbReference type="PANTHER" id="PTHR10429:SF0">
    <property type="entry name" value="DNA-3-METHYLADENINE GLYCOSYLASE"/>
    <property type="match status" value="1"/>
</dbReference>
<name>A0A1M5BR94_9BACT</name>
<accession>A0A1M5BR94</accession>
<dbReference type="OrthoDB" id="9794313at2"/>
<dbReference type="Gene3D" id="3.10.300.10">
    <property type="entry name" value="Methylpurine-DNA glycosylase (MPG)"/>
    <property type="match status" value="2"/>
</dbReference>
<dbReference type="GO" id="GO:0003905">
    <property type="term" value="F:alkylbase DNA N-glycosylase activity"/>
    <property type="evidence" value="ECO:0007669"/>
    <property type="project" value="InterPro"/>
</dbReference>
<sequence>MSRRLPASFFRRSVLDVAPDLLGKVLVRKFDDENLTRYVITEVEAYNGQGDLACHASKGKTPRTEVMFREGGLVYVYLVYGIHWMLNIVAGRKEDASAVLIRGLENIEGPGRVGKELLLDKSFYGENLSVSKRIWIEDSEVELEYATSPRVGINYAGEPWVSKPWRFVATSLKQTGRKSTEKQQP</sequence>
<dbReference type="PANTHER" id="PTHR10429">
    <property type="entry name" value="DNA-3-METHYLADENINE GLYCOSYLASE"/>
    <property type="match status" value="1"/>
</dbReference>
<dbReference type="EC" id="3.2.2.-" evidence="5"/>
<dbReference type="InterPro" id="IPR011034">
    <property type="entry name" value="Formyl_transferase-like_C_sf"/>
</dbReference>
<comment type="similarity">
    <text evidence="1 5">Belongs to the DNA glycosylase MPG family.</text>
</comment>
<dbReference type="Proteomes" id="UP000184164">
    <property type="component" value="Unassembled WGS sequence"/>
</dbReference>
<dbReference type="SUPFAM" id="SSF50486">
    <property type="entry name" value="FMT C-terminal domain-like"/>
    <property type="match status" value="1"/>
</dbReference>
<evidence type="ECO:0000256" key="3">
    <source>
        <dbReference type="ARBA" id="ARBA00022801"/>
    </source>
</evidence>
<evidence type="ECO:0000256" key="5">
    <source>
        <dbReference type="HAMAP-Rule" id="MF_00527"/>
    </source>
</evidence>
<reference evidence="6 7" key="1">
    <citation type="submission" date="2016-11" db="EMBL/GenBank/DDBJ databases">
        <authorList>
            <person name="Jaros S."/>
            <person name="Januszkiewicz K."/>
            <person name="Wedrychowicz H."/>
        </authorList>
    </citation>
    <scope>NUCLEOTIDE SEQUENCE [LARGE SCALE GENOMIC DNA]</scope>
    <source>
        <strain evidence="6 7">DSM 26910</strain>
    </source>
</reference>
<evidence type="ECO:0000313" key="7">
    <source>
        <dbReference type="Proteomes" id="UP000184164"/>
    </source>
</evidence>
<dbReference type="Pfam" id="PF02245">
    <property type="entry name" value="Pur_DNA_glyco"/>
    <property type="match status" value="1"/>
</dbReference>
<evidence type="ECO:0000256" key="1">
    <source>
        <dbReference type="ARBA" id="ARBA00009232"/>
    </source>
</evidence>
<keyword evidence="4 5" id="KW-0234">DNA repair</keyword>
<evidence type="ECO:0000256" key="2">
    <source>
        <dbReference type="ARBA" id="ARBA00022763"/>
    </source>
</evidence>
<dbReference type="InterPro" id="IPR036995">
    <property type="entry name" value="MPG_sf"/>
</dbReference>
<dbReference type="EMBL" id="FQUM01000005">
    <property type="protein sequence ID" value="SHF44936.1"/>
    <property type="molecule type" value="Genomic_DNA"/>
</dbReference>
<dbReference type="AlphaFoldDB" id="A0A1M5BR94"/>
<dbReference type="NCBIfam" id="TIGR00567">
    <property type="entry name" value="3mg"/>
    <property type="match status" value="1"/>
</dbReference>
<protein>
    <recommendedName>
        <fullName evidence="5">Putative 3-methyladenine DNA glycosylase</fullName>
        <ecNumber evidence="5">3.2.2.-</ecNumber>
    </recommendedName>
</protein>
<proteinExistence type="inferred from homology"/>
<dbReference type="STRING" id="1484053.SAMN05444274_105267"/>
<keyword evidence="2 5" id="KW-0227">DNA damage</keyword>
<evidence type="ECO:0000256" key="4">
    <source>
        <dbReference type="ARBA" id="ARBA00023204"/>
    </source>
</evidence>
<evidence type="ECO:0000313" key="6">
    <source>
        <dbReference type="EMBL" id="SHF44936.1"/>
    </source>
</evidence>
<gene>
    <name evidence="6" type="ORF">SAMN05444274_105267</name>
</gene>
<dbReference type="GO" id="GO:0003677">
    <property type="term" value="F:DNA binding"/>
    <property type="evidence" value="ECO:0007669"/>
    <property type="project" value="InterPro"/>
</dbReference>
<dbReference type="GO" id="GO:0006284">
    <property type="term" value="P:base-excision repair"/>
    <property type="evidence" value="ECO:0007669"/>
    <property type="project" value="InterPro"/>
</dbReference>